<dbReference type="GO" id="GO:0005829">
    <property type="term" value="C:cytosol"/>
    <property type="evidence" value="ECO:0007669"/>
    <property type="project" value="TreeGrafter"/>
</dbReference>
<dbReference type="GO" id="GO:0017102">
    <property type="term" value="C:methionyl glutamyl tRNA synthetase complex"/>
    <property type="evidence" value="ECO:0007669"/>
    <property type="project" value="TreeGrafter"/>
</dbReference>
<dbReference type="Pfam" id="PF00749">
    <property type="entry name" value="tRNA-synt_1c"/>
    <property type="match status" value="2"/>
</dbReference>
<keyword evidence="2 7" id="KW-0436">Ligase</keyword>
<dbReference type="FunFam" id="1.10.1160.10:FF:000001">
    <property type="entry name" value="Glutamine--tRNA ligase"/>
    <property type="match status" value="1"/>
</dbReference>
<feature type="compositionally biased region" description="Basic and acidic residues" evidence="8">
    <location>
        <begin position="59"/>
        <end position="104"/>
    </location>
</feature>
<dbReference type="FunFam" id="3.40.50.620:FF:000037">
    <property type="entry name" value="Glutamine--tRNA ligase cytoplasmic"/>
    <property type="match status" value="1"/>
</dbReference>
<evidence type="ECO:0000259" key="9">
    <source>
        <dbReference type="PROSITE" id="PS50405"/>
    </source>
</evidence>
<feature type="domain" description="GST C-terminal" evidence="9">
    <location>
        <begin position="225"/>
        <end position="346"/>
    </location>
</feature>
<evidence type="ECO:0000256" key="6">
    <source>
        <dbReference type="ARBA" id="ARBA00023146"/>
    </source>
</evidence>
<reference evidence="10 11" key="1">
    <citation type="submission" date="2017-12" db="EMBL/GenBank/DDBJ databases">
        <title>Sequencing, de novo assembly and annotation of complete genome of a new Thraustochytrid species, strain FCC1311.</title>
        <authorList>
            <person name="Sedici K."/>
            <person name="Godart F."/>
            <person name="Aiese Cigliano R."/>
            <person name="Sanseverino W."/>
            <person name="Barakat M."/>
            <person name="Ortet P."/>
            <person name="Marechal E."/>
            <person name="Cagnac O."/>
            <person name="Amato A."/>
        </authorList>
    </citation>
    <scope>NUCLEOTIDE SEQUENCE [LARGE SCALE GENOMIC DNA]</scope>
</reference>
<proteinExistence type="inferred from homology"/>
<dbReference type="PRINTS" id="PR00987">
    <property type="entry name" value="TRNASYNTHGLU"/>
</dbReference>
<dbReference type="InterPro" id="IPR053836">
    <property type="entry name" value="Arc1-like_N"/>
</dbReference>
<dbReference type="Pfam" id="PF21972">
    <property type="entry name" value="Arc1p_N_like"/>
    <property type="match status" value="1"/>
</dbReference>
<dbReference type="OrthoDB" id="10250478at2759"/>
<evidence type="ECO:0000313" key="11">
    <source>
        <dbReference type="Proteomes" id="UP000241890"/>
    </source>
</evidence>
<dbReference type="PROSITE" id="PS50405">
    <property type="entry name" value="GST_CTER"/>
    <property type="match status" value="1"/>
</dbReference>
<dbReference type="InterPro" id="IPR049437">
    <property type="entry name" value="tRNA-synt_1c_C2"/>
</dbReference>
<evidence type="ECO:0000256" key="1">
    <source>
        <dbReference type="ARBA" id="ARBA00022490"/>
    </source>
</evidence>
<dbReference type="FunCoup" id="A0A2R5GRB7">
    <property type="interactions" value="324"/>
</dbReference>
<dbReference type="Proteomes" id="UP000241890">
    <property type="component" value="Unassembled WGS sequence"/>
</dbReference>
<evidence type="ECO:0000313" key="10">
    <source>
        <dbReference type="EMBL" id="GBG33390.1"/>
    </source>
</evidence>
<dbReference type="Pfam" id="PF20974">
    <property type="entry name" value="tRNA-synt_1c_C2"/>
    <property type="match status" value="1"/>
</dbReference>
<dbReference type="InterPro" id="IPR050132">
    <property type="entry name" value="Gln/Glu-tRNA_Ligase"/>
</dbReference>
<dbReference type="PANTHER" id="PTHR43097">
    <property type="entry name" value="GLUTAMINE-TRNA LIGASE"/>
    <property type="match status" value="1"/>
</dbReference>
<keyword evidence="11" id="KW-1185">Reference proteome</keyword>
<name>A0A2R5GRB7_9STRA</name>
<dbReference type="Pfam" id="PF03950">
    <property type="entry name" value="tRNA-synt_1c_C"/>
    <property type="match status" value="1"/>
</dbReference>
<feature type="region of interest" description="Disordered" evidence="8">
    <location>
        <begin position="359"/>
        <end position="379"/>
    </location>
</feature>
<feature type="compositionally biased region" description="Low complexity" evidence="8">
    <location>
        <begin position="105"/>
        <end position="134"/>
    </location>
</feature>
<evidence type="ECO:0000256" key="5">
    <source>
        <dbReference type="ARBA" id="ARBA00022917"/>
    </source>
</evidence>
<dbReference type="Gene3D" id="1.20.1050.130">
    <property type="match status" value="1"/>
</dbReference>
<dbReference type="GO" id="GO:0006424">
    <property type="term" value="P:glutamyl-tRNA aminoacylation"/>
    <property type="evidence" value="ECO:0007669"/>
    <property type="project" value="TreeGrafter"/>
</dbReference>
<evidence type="ECO:0000256" key="4">
    <source>
        <dbReference type="ARBA" id="ARBA00022840"/>
    </source>
</evidence>
<comment type="caution">
    <text evidence="10">The sequence shown here is derived from an EMBL/GenBank/DDBJ whole genome shotgun (WGS) entry which is preliminary data.</text>
</comment>
<dbReference type="PANTHER" id="PTHR43097:SF5">
    <property type="entry name" value="GLUTAMATE--TRNA LIGASE"/>
    <property type="match status" value="1"/>
</dbReference>
<dbReference type="InterPro" id="IPR001412">
    <property type="entry name" value="aa-tRNA-synth_I_CS"/>
</dbReference>
<dbReference type="Gene3D" id="3.40.50.620">
    <property type="entry name" value="HUPs"/>
    <property type="match status" value="1"/>
</dbReference>
<evidence type="ECO:0000256" key="8">
    <source>
        <dbReference type="SAM" id="MobiDB-lite"/>
    </source>
</evidence>
<dbReference type="EMBL" id="BEYU01000154">
    <property type="protein sequence ID" value="GBG33390.1"/>
    <property type="molecule type" value="Genomic_DNA"/>
</dbReference>
<dbReference type="GO" id="GO:0004818">
    <property type="term" value="F:glutamate-tRNA ligase activity"/>
    <property type="evidence" value="ECO:0007669"/>
    <property type="project" value="TreeGrafter"/>
</dbReference>
<evidence type="ECO:0000256" key="7">
    <source>
        <dbReference type="RuleBase" id="RU363037"/>
    </source>
</evidence>
<gene>
    <name evidence="10" type="ORF">FCC1311_096132</name>
</gene>
<comment type="similarity">
    <text evidence="7">Belongs to the class-I aminoacyl-tRNA synthetase family.</text>
</comment>
<dbReference type="InParanoid" id="A0A2R5GRB7"/>
<keyword evidence="3 7" id="KW-0547">Nucleotide-binding</keyword>
<evidence type="ECO:0000256" key="3">
    <source>
        <dbReference type="ARBA" id="ARBA00022741"/>
    </source>
</evidence>
<dbReference type="InterPro" id="IPR036282">
    <property type="entry name" value="Glutathione-S-Trfase_C_sf"/>
</dbReference>
<dbReference type="SUPFAM" id="SSF50715">
    <property type="entry name" value="Ribosomal protein L25-like"/>
    <property type="match status" value="1"/>
</dbReference>
<dbReference type="InterPro" id="IPR011035">
    <property type="entry name" value="Ribosomal_bL25/Gln-tRNA_synth"/>
</dbReference>
<dbReference type="InterPro" id="IPR020058">
    <property type="entry name" value="Glu/Gln-tRNA-synth_Ib_cat-dom"/>
</dbReference>
<dbReference type="PROSITE" id="PS00178">
    <property type="entry name" value="AA_TRNA_LIGASE_I"/>
    <property type="match status" value="1"/>
</dbReference>
<dbReference type="InterPro" id="IPR020056">
    <property type="entry name" value="Rbsml_bL25/Gln-tRNA_synth_N"/>
</dbReference>
<feature type="region of interest" description="Disordered" evidence="8">
    <location>
        <begin position="59"/>
        <end position="186"/>
    </location>
</feature>
<dbReference type="SUPFAM" id="SSF52374">
    <property type="entry name" value="Nucleotidylyl transferase"/>
    <property type="match status" value="1"/>
</dbReference>
<dbReference type="SUPFAM" id="SSF47616">
    <property type="entry name" value="GST C-terminal domain-like"/>
    <property type="match status" value="1"/>
</dbReference>
<keyword evidence="1" id="KW-0963">Cytoplasm</keyword>
<keyword evidence="6 7" id="KW-0030">Aminoacyl-tRNA synthetase</keyword>
<keyword evidence="4 7" id="KW-0067">ATP-binding</keyword>
<dbReference type="AlphaFoldDB" id="A0A2R5GRB7"/>
<sequence>MERVAELSGVAADKGEEVRRRKDAGEPIEEALAALKAAKADLEAAVKEVLPAKEKELEDLRAKGAGEKEVADAEQVVKDLQAKLPEDKKAKKKREKEEKKKREAAAAAAAASKGGEAKPAAGKAGKEGAPAGEKGLSKKELNKLRRKEARKAGDAGAKTDAGASAAAPGATAASSSPAADGAAATGTPGAEFPMLALMVSGITKQKGVQGSTAEFGLGDGVKIRGDETVARYLARAFPDCGLYEGSASALAAIDQWVEAARVRPLASPAALDALNEHLSMRTFMATASVSLADLAVWAALARSTGGDAAEAQKLPSKNRPHLQRWMDALLSLGEVNMAANMLKKYLAAGGAQGAAASKAAKNAKNAKPAEGEAKTHTKKKLKLPPLKNAVEGKVVTRFPPEPSGHLHVGHFKAIFMNKMYADLYKGKMLLRFDDTNPNNEKVEFEEGIIEDVKALGVMPASHSYTSDHFEFILKCAVRLIKQGDAFMDDTPQETMSEERRAGVESKHRNDSIEDNLLRFMGLVFGETARAKAAKYDAADVFEDEALLAKFDKELPTYPKWCLRAKIDMASKNKALCDPVIYRGNALPHARTKNTYKAYPTYDLACPIVDSIEGVTHALRDIQYRDRVPLYGWFFPKLGLRKVEIQDFSRLNFMYTLMSKRKLKWFVEEGIVSSWNDPRFPTVKGVLRRGMTVSALQDFNVEQGVSKNATTMEYDKFWALNKKHIDPEAPRFMAVSGETNATLHVSNPDGSPAGLEWATAPNHPKNAELGTRGVLHGPEVLVELEDLQATENVPKLTVGETIILFTWGVMKVTKVNEDANGVVTSAEVTFDPDGDKKKPKRKLHWVAKSPHTVPLTMHEFDHLITKPKLEEGEDFKKYINDNSHATTSLIGEAAIRNVKVDTFLELMRRGLFRVDVAMNPNHPIDLFAIPDGRQKAMSTLGSKLTHR</sequence>
<accession>A0A2R5GRB7</accession>
<dbReference type="InterPro" id="IPR000924">
    <property type="entry name" value="Glu/Gln-tRNA-synth"/>
</dbReference>
<feature type="compositionally biased region" description="Low complexity" evidence="8">
    <location>
        <begin position="154"/>
        <end position="186"/>
    </location>
</feature>
<evidence type="ECO:0000256" key="2">
    <source>
        <dbReference type="ARBA" id="ARBA00022598"/>
    </source>
</evidence>
<dbReference type="InterPro" id="IPR014729">
    <property type="entry name" value="Rossmann-like_a/b/a_fold"/>
</dbReference>
<dbReference type="CDD" id="cd10289">
    <property type="entry name" value="GST_C_AaRS_like"/>
    <property type="match status" value="1"/>
</dbReference>
<keyword evidence="5 7" id="KW-0648">Protein biosynthesis</keyword>
<organism evidence="10 11">
    <name type="scientific">Hondaea fermentalgiana</name>
    <dbReference type="NCBI Taxonomy" id="2315210"/>
    <lineage>
        <taxon>Eukaryota</taxon>
        <taxon>Sar</taxon>
        <taxon>Stramenopiles</taxon>
        <taxon>Bigyra</taxon>
        <taxon>Labyrinthulomycetes</taxon>
        <taxon>Thraustochytrida</taxon>
        <taxon>Thraustochytriidae</taxon>
        <taxon>Hondaea</taxon>
    </lineage>
</organism>
<dbReference type="Gene3D" id="2.40.240.10">
    <property type="entry name" value="Ribosomal Protein L25, Chain P"/>
    <property type="match status" value="2"/>
</dbReference>
<dbReference type="GO" id="GO:0005524">
    <property type="term" value="F:ATP binding"/>
    <property type="evidence" value="ECO:0007669"/>
    <property type="project" value="UniProtKB-KW"/>
</dbReference>
<protein>
    <submittedName>
        <fullName evidence="10">Glutamate--tRNA ligase, cytoplasmic</fullName>
    </submittedName>
</protein>
<dbReference type="InterPro" id="IPR020059">
    <property type="entry name" value="Glu/Gln-tRNA-synth_Ib_codon-bd"/>
</dbReference>
<dbReference type="InterPro" id="IPR010987">
    <property type="entry name" value="Glutathione-S-Trfase_C-like"/>
</dbReference>